<dbReference type="Pfam" id="PF12682">
    <property type="entry name" value="Flavodoxin_4"/>
    <property type="match status" value="1"/>
</dbReference>
<accession>A0ABV1G789</accession>
<evidence type="ECO:0000313" key="2">
    <source>
        <dbReference type="EMBL" id="MEQ2511280.1"/>
    </source>
</evidence>
<dbReference type="NCBIfam" id="NF005501">
    <property type="entry name" value="PRK07116.1"/>
    <property type="match status" value="1"/>
</dbReference>
<dbReference type="EMBL" id="JBBMFF010000222">
    <property type="protein sequence ID" value="MEQ2511280.1"/>
    <property type="molecule type" value="Genomic_DNA"/>
</dbReference>
<dbReference type="RefSeq" id="WP_349135993.1">
    <property type="nucleotide sequence ID" value="NZ_JBBMFF010000222.1"/>
</dbReference>
<comment type="caution">
    <text evidence="2">The sequence shown here is derived from an EMBL/GenBank/DDBJ whole genome shotgun (WGS) entry which is preliminary data.</text>
</comment>
<dbReference type="PANTHER" id="PTHR39201:SF1">
    <property type="entry name" value="FLAVODOXIN-LIKE DOMAIN-CONTAINING PROTEIN"/>
    <property type="match status" value="1"/>
</dbReference>
<dbReference type="InterPro" id="IPR008254">
    <property type="entry name" value="Flavodoxin/NO_synth"/>
</dbReference>
<evidence type="ECO:0000259" key="1">
    <source>
        <dbReference type="PROSITE" id="PS50902"/>
    </source>
</evidence>
<feature type="domain" description="Flavodoxin-like" evidence="1">
    <location>
        <begin position="4"/>
        <end position="159"/>
    </location>
</feature>
<organism evidence="2 3">
    <name type="scientific">Faecousia intestinalis</name>
    <dbReference type="NCBI Taxonomy" id="3133167"/>
    <lineage>
        <taxon>Bacteria</taxon>
        <taxon>Bacillati</taxon>
        <taxon>Bacillota</taxon>
        <taxon>Clostridia</taxon>
        <taxon>Eubacteriales</taxon>
        <taxon>Oscillospiraceae</taxon>
        <taxon>Faecousia</taxon>
    </lineage>
</organism>
<keyword evidence="3" id="KW-1185">Reference proteome</keyword>
<dbReference type="Proteomes" id="UP001491552">
    <property type="component" value="Unassembled WGS sequence"/>
</dbReference>
<dbReference type="Gene3D" id="3.40.50.360">
    <property type="match status" value="1"/>
</dbReference>
<reference evidence="2 3" key="1">
    <citation type="submission" date="2024-03" db="EMBL/GenBank/DDBJ databases">
        <title>Human intestinal bacterial collection.</title>
        <authorList>
            <person name="Pauvert C."/>
            <person name="Hitch T.C.A."/>
            <person name="Clavel T."/>
        </authorList>
    </citation>
    <scope>NUCLEOTIDE SEQUENCE [LARGE SCALE GENOMIC DNA]</scope>
    <source>
        <strain evidence="2 3">CLA-AA-H192</strain>
    </source>
</reference>
<evidence type="ECO:0000313" key="3">
    <source>
        <dbReference type="Proteomes" id="UP001491552"/>
    </source>
</evidence>
<dbReference type="InterPro" id="IPR029039">
    <property type="entry name" value="Flavoprotein-like_sf"/>
</dbReference>
<protein>
    <submittedName>
        <fullName evidence="2">Flavodoxin</fullName>
    </submittedName>
</protein>
<gene>
    <name evidence="2" type="ORF">WMO66_08480</name>
</gene>
<dbReference type="PROSITE" id="PS50902">
    <property type="entry name" value="FLAVODOXIN_LIKE"/>
    <property type="match status" value="1"/>
</dbReference>
<sequence>MSKKLVAYFSASGVTAKVAETLAEAVGADIFEIEPKVPYTEADLNWMDKKARSTIEMSDPASRPEIAVKRDNMKDYDTIFVGFPIWWYVAPTIINTFLESYDLTGKTITPFATSGGSGIGKTNEHLAPNCKGAKLMDGKVFKNSVGHQELAAWVEELGL</sequence>
<proteinExistence type="predicted"/>
<dbReference type="SUPFAM" id="SSF52218">
    <property type="entry name" value="Flavoproteins"/>
    <property type="match status" value="1"/>
</dbReference>
<name>A0ABV1G789_9FIRM</name>
<dbReference type="PANTHER" id="PTHR39201">
    <property type="entry name" value="EXPORTED PROTEIN-RELATED"/>
    <property type="match status" value="1"/>
</dbReference>